<feature type="modified residue" description="4-aspartylphosphate" evidence="4">
    <location>
        <position position="63"/>
    </location>
</feature>
<dbReference type="PROSITE" id="PS00041">
    <property type="entry name" value="HTH_ARAC_FAMILY_1"/>
    <property type="match status" value="1"/>
</dbReference>
<gene>
    <name evidence="7" type="ORF">ACFFHM_01170</name>
</gene>
<evidence type="ECO:0000313" key="7">
    <source>
        <dbReference type="EMBL" id="MFC0469197.1"/>
    </source>
</evidence>
<evidence type="ECO:0000256" key="2">
    <source>
        <dbReference type="ARBA" id="ARBA00023125"/>
    </source>
</evidence>
<proteinExistence type="predicted"/>
<dbReference type="Pfam" id="PF00072">
    <property type="entry name" value="Response_reg"/>
    <property type="match status" value="1"/>
</dbReference>
<dbReference type="InterPro" id="IPR001789">
    <property type="entry name" value="Sig_transdc_resp-reg_receiver"/>
</dbReference>
<keyword evidence="8" id="KW-1185">Reference proteome</keyword>
<dbReference type="SMART" id="SM00448">
    <property type="entry name" value="REC"/>
    <property type="match status" value="1"/>
</dbReference>
<keyword evidence="3" id="KW-0804">Transcription</keyword>
<dbReference type="PROSITE" id="PS01124">
    <property type="entry name" value="HTH_ARAC_FAMILY_2"/>
    <property type="match status" value="1"/>
</dbReference>
<evidence type="ECO:0000259" key="5">
    <source>
        <dbReference type="PROSITE" id="PS01124"/>
    </source>
</evidence>
<evidence type="ECO:0000256" key="3">
    <source>
        <dbReference type="ARBA" id="ARBA00023163"/>
    </source>
</evidence>
<dbReference type="Pfam" id="PF12833">
    <property type="entry name" value="HTH_18"/>
    <property type="match status" value="1"/>
</dbReference>
<dbReference type="Gene3D" id="1.10.10.60">
    <property type="entry name" value="Homeodomain-like"/>
    <property type="match status" value="2"/>
</dbReference>
<dbReference type="RefSeq" id="WP_390183752.1">
    <property type="nucleotide sequence ID" value="NZ_JAXBLX010000052.1"/>
</dbReference>
<sequence length="521" mass="60345">MSTLIHEELCRVIIVDDELLIRQGIKHYINWEQEGFQVVGEASNGQEALELISATDPHIVITDIVMPIMDGEELTRGVKAKYPHIEVIILSSFGEFDYVRSTFQSGVVDYILKPKLDGQILLDALKKAVSRMPDFQLADKVLDTNLSMEQIIIKLISGYEVDHVSELLSQSFPYDHYCLVGVKFENHLSNEMSIYISDKQEEIEKELSLHLSKIQFHSFRPEKYFLVFLLNMDKDEVSNVSTFTKKLAASKKGTSFTLSKEFTTINDLATAYNEDLLNLLKYKFYFPDLPFLSHEDLMNQLSTCESFNLDWFTSEFKRGQFESAFTYLEEHVSSFSSCYTTDVYEFKSFFNNIIFNITILLSNLNYDMNELDKAKYTYFRSIDEAENAREVLQEWNDFLLGAKKQIALSKNQTGNPNMKMIMQYIAKHYTEPITLTEVAKHFHFNPSYLSNYFATNNKESFIEYLNKIRIEEASKLLAENSSAISEIGSKVGYSDHSYFCKVFKKITGMSPSQYRRKQQLR</sequence>
<feature type="domain" description="HTH araC/xylS-type" evidence="5">
    <location>
        <begin position="419"/>
        <end position="517"/>
    </location>
</feature>
<dbReference type="InterPro" id="IPR009057">
    <property type="entry name" value="Homeodomain-like_sf"/>
</dbReference>
<organism evidence="7 8">
    <name type="scientific">Halalkalibacter kiskunsagensis</name>
    <dbReference type="NCBI Taxonomy" id="1548599"/>
    <lineage>
        <taxon>Bacteria</taxon>
        <taxon>Bacillati</taxon>
        <taxon>Bacillota</taxon>
        <taxon>Bacilli</taxon>
        <taxon>Bacillales</taxon>
        <taxon>Bacillaceae</taxon>
        <taxon>Halalkalibacter</taxon>
    </lineage>
</organism>
<keyword evidence="1" id="KW-0805">Transcription regulation</keyword>
<keyword evidence="4" id="KW-0597">Phosphoprotein</keyword>
<evidence type="ECO:0000256" key="1">
    <source>
        <dbReference type="ARBA" id="ARBA00023015"/>
    </source>
</evidence>
<evidence type="ECO:0000256" key="4">
    <source>
        <dbReference type="PROSITE-ProRule" id="PRU00169"/>
    </source>
</evidence>
<dbReference type="EMBL" id="JBHLUX010000002">
    <property type="protein sequence ID" value="MFC0469197.1"/>
    <property type="molecule type" value="Genomic_DNA"/>
</dbReference>
<accession>A0ABV6K7A8</accession>
<evidence type="ECO:0000259" key="6">
    <source>
        <dbReference type="PROSITE" id="PS50110"/>
    </source>
</evidence>
<dbReference type="PANTHER" id="PTHR43280:SF2">
    <property type="entry name" value="HTH-TYPE TRANSCRIPTIONAL REGULATOR EXSA"/>
    <property type="match status" value="1"/>
</dbReference>
<dbReference type="InterPro" id="IPR018062">
    <property type="entry name" value="HTH_AraC-typ_CS"/>
</dbReference>
<keyword evidence="2" id="KW-0238">DNA-binding</keyword>
<dbReference type="PROSITE" id="PS50110">
    <property type="entry name" value="RESPONSE_REGULATORY"/>
    <property type="match status" value="1"/>
</dbReference>
<protein>
    <submittedName>
        <fullName evidence="7">Response regulator</fullName>
    </submittedName>
</protein>
<dbReference type="InterPro" id="IPR018060">
    <property type="entry name" value="HTH_AraC"/>
</dbReference>
<dbReference type="PANTHER" id="PTHR43280">
    <property type="entry name" value="ARAC-FAMILY TRANSCRIPTIONAL REGULATOR"/>
    <property type="match status" value="1"/>
</dbReference>
<dbReference type="InterPro" id="IPR020449">
    <property type="entry name" value="Tscrpt_reg_AraC-type_HTH"/>
</dbReference>
<dbReference type="PRINTS" id="PR00032">
    <property type="entry name" value="HTHARAC"/>
</dbReference>
<reference evidence="7 8" key="1">
    <citation type="submission" date="2024-09" db="EMBL/GenBank/DDBJ databases">
        <authorList>
            <person name="Sun Q."/>
            <person name="Mori K."/>
        </authorList>
    </citation>
    <scope>NUCLEOTIDE SEQUENCE [LARGE SCALE GENOMIC DNA]</scope>
    <source>
        <strain evidence="7 8">NCAIM B.02610</strain>
    </source>
</reference>
<dbReference type="SUPFAM" id="SSF52172">
    <property type="entry name" value="CheY-like"/>
    <property type="match status" value="1"/>
</dbReference>
<dbReference type="SUPFAM" id="SSF46689">
    <property type="entry name" value="Homeodomain-like"/>
    <property type="match status" value="2"/>
</dbReference>
<dbReference type="InterPro" id="IPR011006">
    <property type="entry name" value="CheY-like_superfamily"/>
</dbReference>
<comment type="caution">
    <text evidence="7">The sequence shown here is derived from an EMBL/GenBank/DDBJ whole genome shotgun (WGS) entry which is preliminary data.</text>
</comment>
<feature type="domain" description="Response regulatory" evidence="6">
    <location>
        <begin position="11"/>
        <end position="128"/>
    </location>
</feature>
<dbReference type="Gene3D" id="3.40.50.2300">
    <property type="match status" value="1"/>
</dbReference>
<dbReference type="SMART" id="SM00342">
    <property type="entry name" value="HTH_ARAC"/>
    <property type="match status" value="1"/>
</dbReference>
<evidence type="ECO:0000313" key="8">
    <source>
        <dbReference type="Proteomes" id="UP001589838"/>
    </source>
</evidence>
<dbReference type="Proteomes" id="UP001589838">
    <property type="component" value="Unassembled WGS sequence"/>
</dbReference>
<name>A0ABV6K7A8_9BACI</name>
<dbReference type="CDD" id="cd17536">
    <property type="entry name" value="REC_YesN-like"/>
    <property type="match status" value="1"/>
</dbReference>